<dbReference type="RefSeq" id="WP_009134217.1">
    <property type="nucleotide sequence ID" value="NZ_CP102250.1"/>
</dbReference>
<dbReference type="OrthoDB" id="100605at2"/>
<dbReference type="AlphaFoldDB" id="G5H9U6"/>
<dbReference type="GO" id="GO:0042277">
    <property type="term" value="F:peptide binding"/>
    <property type="evidence" value="ECO:0007669"/>
    <property type="project" value="TreeGrafter"/>
</dbReference>
<dbReference type="GeneID" id="92815556"/>
<feature type="domain" description="Peptidase M1 membrane alanine aminopeptidase" evidence="3">
    <location>
        <begin position="294"/>
        <end position="500"/>
    </location>
</feature>
<feature type="region of interest" description="Disordered" evidence="1">
    <location>
        <begin position="196"/>
        <end position="230"/>
    </location>
</feature>
<evidence type="ECO:0000256" key="1">
    <source>
        <dbReference type="SAM" id="MobiDB-lite"/>
    </source>
</evidence>
<comment type="caution">
    <text evidence="5">The sequence shown here is derived from an EMBL/GenBank/DDBJ whole genome shotgun (WGS) entry which is preliminary data.</text>
</comment>
<dbReference type="Gene3D" id="1.10.390.10">
    <property type="entry name" value="Neutral Protease Domain 2"/>
    <property type="match status" value="1"/>
</dbReference>
<evidence type="ECO:0000259" key="4">
    <source>
        <dbReference type="Pfam" id="PF17900"/>
    </source>
</evidence>
<dbReference type="InterPro" id="IPR014782">
    <property type="entry name" value="Peptidase_M1_dom"/>
</dbReference>
<dbReference type="GO" id="GO:0043171">
    <property type="term" value="P:peptide catabolic process"/>
    <property type="evidence" value="ECO:0007669"/>
    <property type="project" value="TreeGrafter"/>
</dbReference>
<dbReference type="GO" id="GO:0070006">
    <property type="term" value="F:metalloaminopeptidase activity"/>
    <property type="evidence" value="ECO:0007669"/>
    <property type="project" value="TreeGrafter"/>
</dbReference>
<organism evidence="5 6">
    <name type="scientific">Alistipes indistinctus YIT 12060</name>
    <dbReference type="NCBI Taxonomy" id="742725"/>
    <lineage>
        <taxon>Bacteria</taxon>
        <taxon>Pseudomonadati</taxon>
        <taxon>Bacteroidota</taxon>
        <taxon>Bacteroidia</taxon>
        <taxon>Bacteroidales</taxon>
        <taxon>Rikenellaceae</taxon>
        <taxon>Alistipes</taxon>
    </lineage>
</organism>
<feature type="chain" id="PRO_5003477805" evidence="2">
    <location>
        <begin position="28"/>
        <end position="899"/>
    </location>
</feature>
<dbReference type="InterPro" id="IPR050344">
    <property type="entry name" value="Peptidase_M1_aminopeptidases"/>
</dbReference>
<feature type="domain" description="Aminopeptidase N-like N-terminal" evidence="4">
    <location>
        <begin position="127"/>
        <end position="198"/>
    </location>
</feature>
<feature type="compositionally biased region" description="Polar residues" evidence="1">
    <location>
        <begin position="196"/>
        <end position="214"/>
    </location>
</feature>
<keyword evidence="6" id="KW-1185">Reference proteome</keyword>
<feature type="compositionally biased region" description="Low complexity" evidence="1">
    <location>
        <begin position="217"/>
        <end position="230"/>
    </location>
</feature>
<dbReference type="InterPro" id="IPR042097">
    <property type="entry name" value="Aminopeptidase_N-like_N_sf"/>
</dbReference>
<dbReference type="InterPro" id="IPR045357">
    <property type="entry name" value="Aminopeptidase_N-like_N"/>
</dbReference>
<dbReference type="InterPro" id="IPR027268">
    <property type="entry name" value="Peptidase_M4/M1_CTD_sf"/>
</dbReference>
<dbReference type="GO" id="GO:0016020">
    <property type="term" value="C:membrane"/>
    <property type="evidence" value="ECO:0007669"/>
    <property type="project" value="TreeGrafter"/>
</dbReference>
<dbReference type="PATRIC" id="fig|742725.3.peg.1492"/>
<feature type="signal peptide" evidence="2">
    <location>
        <begin position="1"/>
        <end position="27"/>
    </location>
</feature>
<dbReference type="Pfam" id="PF01433">
    <property type="entry name" value="Peptidase_M1"/>
    <property type="match status" value="1"/>
</dbReference>
<evidence type="ECO:0000313" key="6">
    <source>
        <dbReference type="Proteomes" id="UP000006008"/>
    </source>
</evidence>
<dbReference type="STRING" id="742725.HMPREF9450_01411"/>
<reference evidence="5 6" key="1">
    <citation type="submission" date="2011-08" db="EMBL/GenBank/DDBJ databases">
        <title>The Genome Sequence of Alistipes indistinctus YIT 12060.</title>
        <authorList>
            <consortium name="The Broad Institute Genome Sequencing Platform"/>
            <person name="Earl A."/>
            <person name="Ward D."/>
            <person name="Feldgarden M."/>
            <person name="Gevers D."/>
            <person name="Morotomi M."/>
            <person name="Young S.K."/>
            <person name="Zeng Q."/>
            <person name="Gargeya S."/>
            <person name="Fitzgerald M."/>
            <person name="Haas B."/>
            <person name="Abouelleil A."/>
            <person name="Alvarado L."/>
            <person name="Arachchi H.M."/>
            <person name="Berlin A."/>
            <person name="Brown A."/>
            <person name="Chapman S.B."/>
            <person name="Chen Z."/>
            <person name="Dunbar C."/>
            <person name="Freedman E."/>
            <person name="Gearin G."/>
            <person name="Gellesch M."/>
            <person name="Goldberg J."/>
            <person name="Griggs A."/>
            <person name="Gujja S."/>
            <person name="Heiman D."/>
            <person name="Howarth C."/>
            <person name="Larson L."/>
            <person name="Lui A."/>
            <person name="MacDonald P.J.P."/>
            <person name="Montmayeur A."/>
            <person name="Murphy C."/>
            <person name="Neiman D."/>
            <person name="Pearson M."/>
            <person name="Priest M."/>
            <person name="Roberts A."/>
            <person name="Saif S."/>
            <person name="Shea T."/>
            <person name="Shenoy N."/>
            <person name="Sisk P."/>
            <person name="Stolte C."/>
            <person name="Sykes S."/>
            <person name="Wortman J."/>
            <person name="Nusbaum C."/>
            <person name="Birren B."/>
        </authorList>
    </citation>
    <scope>NUCLEOTIDE SEQUENCE [LARGE SCALE GENOMIC DNA]</scope>
    <source>
        <strain evidence="5 6">YIT 12060</strain>
    </source>
</reference>
<proteinExistence type="predicted"/>
<dbReference type="EMBL" id="ADLD01000013">
    <property type="protein sequence ID" value="EHB91362.1"/>
    <property type="molecule type" value="Genomic_DNA"/>
</dbReference>
<dbReference type="SUPFAM" id="SSF63737">
    <property type="entry name" value="Leukotriene A4 hydrolase N-terminal domain"/>
    <property type="match status" value="1"/>
</dbReference>
<dbReference type="PANTHER" id="PTHR11533:SF174">
    <property type="entry name" value="PUROMYCIN-SENSITIVE AMINOPEPTIDASE-RELATED"/>
    <property type="match status" value="1"/>
</dbReference>
<dbReference type="Gene3D" id="2.60.40.1730">
    <property type="entry name" value="tricorn interacting facor f3 domain"/>
    <property type="match status" value="1"/>
</dbReference>
<protein>
    <submittedName>
        <fullName evidence="5">Uncharacterized protein</fullName>
    </submittedName>
</protein>
<dbReference type="GO" id="GO:0005615">
    <property type="term" value="C:extracellular space"/>
    <property type="evidence" value="ECO:0007669"/>
    <property type="project" value="TreeGrafter"/>
</dbReference>
<dbReference type="HOGENOM" id="CLU_007335_0_0_10"/>
<dbReference type="Proteomes" id="UP000006008">
    <property type="component" value="Unassembled WGS sequence"/>
</dbReference>
<keyword evidence="2" id="KW-0732">Signal</keyword>
<dbReference type="PANTHER" id="PTHR11533">
    <property type="entry name" value="PROTEASE M1 ZINC METALLOPROTEASE"/>
    <property type="match status" value="1"/>
</dbReference>
<dbReference type="CDD" id="cd09602">
    <property type="entry name" value="M1_APN"/>
    <property type="match status" value="1"/>
</dbReference>
<dbReference type="GO" id="GO:0008270">
    <property type="term" value="F:zinc ion binding"/>
    <property type="evidence" value="ECO:0007669"/>
    <property type="project" value="InterPro"/>
</dbReference>
<gene>
    <name evidence="5" type="ORF">HMPREF9450_01411</name>
</gene>
<evidence type="ECO:0000259" key="3">
    <source>
        <dbReference type="Pfam" id="PF01433"/>
    </source>
</evidence>
<accession>G5H9U6</accession>
<dbReference type="GO" id="GO:0005737">
    <property type="term" value="C:cytoplasm"/>
    <property type="evidence" value="ECO:0007669"/>
    <property type="project" value="TreeGrafter"/>
</dbReference>
<evidence type="ECO:0000256" key="2">
    <source>
        <dbReference type="SAM" id="SignalP"/>
    </source>
</evidence>
<name>G5H9U6_9BACT</name>
<dbReference type="Pfam" id="PF17900">
    <property type="entry name" value="Peptidase_M1_N"/>
    <property type="match status" value="1"/>
</dbReference>
<dbReference type="SUPFAM" id="SSF55486">
    <property type="entry name" value="Metalloproteases ('zincins'), catalytic domain"/>
    <property type="match status" value="1"/>
</dbReference>
<sequence>MNRYTTFPTRTPLHVWTIALLILLCTACNGPQPEDLTAPGVSLELARYRKTRYQNIRYDLHFNLPGNRADKVTGKARITFTLDKPDALIADFRGDTSQIHSVVLNGQQTPYSLTDEHIVIPRSALRKGENTLDVSFTADDQSLNRRDDFLYTLLVPDRARTLFPCFDQPDLKARFTLSLELPAEWKAIANGATARTDTLNTASGPTAGTETSGSGPARTAARAGSQMAAGAETTGARKRISFHETEPIPTYLFSFVGGRFERVTENRNGRSISLYHRETDPQKTAQCPEILGQVFHALDWLETYTGVPYPFAKYDLIVIPGFQYGGMEHMGATLYADRSMFLENNATTENRMARGSLIAHETAHMWFGDYVTMQWFDDVWTKEVFANFFAAMIVREQFPQIDHRLNFIRSNVPGAYGEDRTAGSTAIRQQLPNLSDAGLLYSQIIYSKSPVVMEMLFTKLGPEKFRDGIREYLADHRYGNATWDDLIAVLDCRCDEDLAAWSRVWVDEKGMPTIDMTRHENRLRIMQSDPFGRRLAWNQPLQLLAFGDGNATDTLQCLLDGPETELVLPAGTRCVLPNADGRSYGYFRLDSVTSEYLMKRLTGLPDDVARLSALITLNENLLGGTIAPQRFLRAMIAYLPQERNQQLFTQALTYIRGCFGLYYDETASPELEGALWEIAQNDPDRQRRIMATQAWCGIARSPQAINTLYELWDDERLANRMLLGENDLTNLSYTLALRFPDRAAAIIARQGARITNPDRQKQYAYIAPAVSPSASVRDSVFRSLLDPANRSIEPWACTALSLLNHPVHGARSAAYIRPGLEELQEIQRTGDIFFPRKWTAALLGSQHSEAAATAVDAFIADHPGYPPLLGSKILQQADLLFRLWNRNAQNRPTSDHTSE</sequence>
<evidence type="ECO:0000313" key="5">
    <source>
        <dbReference type="EMBL" id="EHB91362.1"/>
    </source>
</evidence>
<dbReference type="eggNOG" id="COG0308">
    <property type="taxonomic scope" value="Bacteria"/>
</dbReference>